<dbReference type="SMART" id="SM00671">
    <property type="entry name" value="SEL1"/>
    <property type="match status" value="19"/>
</dbReference>
<dbReference type="InterPro" id="IPR006597">
    <property type="entry name" value="Sel1-like"/>
</dbReference>
<dbReference type="EMBL" id="MLAK01001148">
    <property type="protein sequence ID" value="OHS96916.1"/>
    <property type="molecule type" value="Genomic_DNA"/>
</dbReference>
<protein>
    <submittedName>
        <fullName evidence="2">Uncharacterized protein</fullName>
    </submittedName>
</protein>
<evidence type="ECO:0000313" key="2">
    <source>
        <dbReference type="EMBL" id="OHS96916.1"/>
    </source>
</evidence>
<comment type="similarity">
    <text evidence="1">Belongs to the sel-1 family.</text>
</comment>
<proteinExistence type="inferred from homology"/>
<comment type="caution">
    <text evidence="2">The sequence shown here is derived from an EMBL/GenBank/DDBJ whole genome shotgun (WGS) entry which is preliminary data.</text>
</comment>
<dbReference type="SUPFAM" id="SSF81901">
    <property type="entry name" value="HCP-like"/>
    <property type="match status" value="9"/>
</dbReference>
<gene>
    <name evidence="2" type="ORF">TRFO_02031</name>
</gene>
<dbReference type="GeneID" id="94825156"/>
<dbReference type="PANTHER" id="PTHR11102:SF160">
    <property type="entry name" value="ERAD-ASSOCIATED E3 UBIQUITIN-PROTEIN LIGASE COMPONENT HRD3"/>
    <property type="match status" value="1"/>
</dbReference>
<dbReference type="InterPro" id="IPR050767">
    <property type="entry name" value="Sel1_AlgK"/>
</dbReference>
<organism evidence="2 3">
    <name type="scientific">Tritrichomonas foetus</name>
    <dbReference type="NCBI Taxonomy" id="1144522"/>
    <lineage>
        <taxon>Eukaryota</taxon>
        <taxon>Metamonada</taxon>
        <taxon>Parabasalia</taxon>
        <taxon>Tritrichomonadida</taxon>
        <taxon>Tritrichomonadidae</taxon>
        <taxon>Tritrichomonas</taxon>
    </lineage>
</organism>
<accession>A0A1J4JI98</accession>
<dbReference type="Proteomes" id="UP000179807">
    <property type="component" value="Unassembled WGS sequence"/>
</dbReference>
<reference evidence="2" key="1">
    <citation type="submission" date="2016-10" db="EMBL/GenBank/DDBJ databases">
        <authorList>
            <person name="Benchimol M."/>
            <person name="Almeida L.G."/>
            <person name="Vasconcelos A.T."/>
            <person name="Perreira-Neves A."/>
            <person name="Rosa I.A."/>
            <person name="Tasca T."/>
            <person name="Bogo M.R."/>
            <person name="de Souza W."/>
        </authorList>
    </citation>
    <scope>NUCLEOTIDE SEQUENCE [LARGE SCALE GENOMIC DNA]</scope>
    <source>
        <strain evidence="2">K</strain>
    </source>
</reference>
<dbReference type="VEuPathDB" id="TrichDB:TRFO_02031"/>
<keyword evidence="3" id="KW-1185">Reference proteome</keyword>
<dbReference type="Gene3D" id="3.30.710.10">
    <property type="entry name" value="Potassium Channel Kv1.1, Chain A"/>
    <property type="match status" value="1"/>
</dbReference>
<dbReference type="Pfam" id="PF08238">
    <property type="entry name" value="Sel1"/>
    <property type="match status" value="16"/>
</dbReference>
<evidence type="ECO:0000256" key="1">
    <source>
        <dbReference type="ARBA" id="ARBA00038101"/>
    </source>
</evidence>
<name>A0A1J4JI98_9EUKA</name>
<sequence>MPEKVEIFQNHSLMSDISLSIEDPIVTFQHQSKDDVHFQVPYSLFSRRSKKKKIMKLPHSFTIEFSDYDNPAAVEILVFYLNSGKAKFEKDAVLDLFCLCHYFYVYKLALICRDYMTKNISVNEVTSFIAGRVSKGLEISAFADYVSTYLKFFSNTPNFFTRIPLDFIVDIFKNAKITPDEYLNYSIDLYKNSNFNESALQILQFTDIENVSTELLTKLQKLLKKKNKPYPYFELINTILLNRDEVNMNTSDDIQVYHLEAKIQSLSNTLLKVAQGNQKEALYLISGLYESDSLVGANPKQILENYLKIATTANDKNAYFEAAERFANGVGIANPDIKKAVDLYEKASKLGHQKSCIILAQKVINGLGIPLKAQKEFEFVQSAAFINDVNSLYCLANFYRDGYGCRKSNLMAIRYYLLAHKAGHNEALNKFKDLSARSNQQTEKEAKKLIKTYFDNNEDLINNLKLIADSEYSEGIIKYINALEQLERYHEAKRYCKQAINLGFLEGVNLLSFIYMKTKKYDKAFKNIMSVKSLEIPDVYYYLSYFYKYGWGVPKNEQQMHINFQKAAELGHKISMLLVANKNNDLPAIEKIIKNYQSRSAKYYLGKMLIEGKYDGKPQVSRGVSLIKDSAENGCIDACFYYGKLLDEGELVTRDGNQANYYIKQAVNQNHQSAVVYHIYKVLLLKENKTYYNEALRVINIMKRFNNPSVRYKSGVLLNNMDDDLRQSSDSESICGMFQYGLKLLEEKKDYYEALNLFLKAGLLGLDIALYYYAINAIKFPELESIGISYLRYLSNKGHTPSQTAFGIYHYEHGNFDIAIRYLKPNAYNKDRVAEFYYGKMLMYGQGMKQDLSLALNFFRLSDSKKYGPAQNMLINVLLEMDDKIQLQAYLQHNFDKSPFIQYKYASLFFSNYFEKPEIDEDFAIDLLKLSCLYEDSNGLWKFGIFLRDGHIVAKNSQESYQYFRRSAKLGNPTGKCCLGNLLIKGNNKQKAAAFQLFKESHEANNKTGSWCYANCLKRGIGCHNQRISQSNSQLSDSTETSNCLKALSIFINLADNYNDKDSQYEVFKLLMNGVLVKDGIYIKQESKAIEYLVRAANNNHSTAQWRLGELLSEGKFFKKDEKAAAHFFKLSAEAGNNRGIWHFAKCLFDGRGVPKDMQRATKYLEKLCEKNDSDAEFMYGSYLIDKQNKIEEGIVYIIKSANSDNADALWKLGDLYMNGIGVVKDLESAKKYYEKSSDKGNFTGLYKLAEYNLFIGNLKEGSELLRRASDLGQSDAQLKLAYFFENGENKFIEKDEQKALELFKLVTDRDNNPEAMFMYGKLSNDHNFIELSAKLGNSKARIYYGKTTKNRNQLSAYYFKLVADEGDPEAQCLFGKCLKSGNGIMKDKNRSIEYFKKAAMNGNNDAKYEYGRILYKTDKTTGLKLLNEAKENGSCDALYTISKIEDNSELLTLAADKGCKKAIIKCGRHFLVDNSTNLDYFIKAAEIDGECAFHLAFSLKNNFIVKTQNCYALNDSNHPLYENMNDNTNDSINEKLKDVFKYINLSYQLGYQQSSSVLGLLYFNGEGIDKNINQALKLFNESVENNDSFGINCLGYCFYTGIGQLTNIRNAVQFFKIAADRGEPSALSNYGVTLFHGRGSEYNIQLAIKYFQMAAEKGSCVGFENLKIACEKMGIEKDFDEIEEKMKNERLLYHVELAVQLI</sequence>
<dbReference type="InterPro" id="IPR011990">
    <property type="entry name" value="TPR-like_helical_dom_sf"/>
</dbReference>
<dbReference type="InterPro" id="IPR011333">
    <property type="entry name" value="SKP1/BTB/POZ_sf"/>
</dbReference>
<dbReference type="RefSeq" id="XP_068350053.1">
    <property type="nucleotide sequence ID" value="XM_068490452.1"/>
</dbReference>
<dbReference type="Gene3D" id="1.25.40.10">
    <property type="entry name" value="Tetratricopeptide repeat domain"/>
    <property type="match status" value="9"/>
</dbReference>
<evidence type="ECO:0000313" key="3">
    <source>
        <dbReference type="Proteomes" id="UP000179807"/>
    </source>
</evidence>
<dbReference type="OrthoDB" id="272077at2759"/>
<dbReference type="PANTHER" id="PTHR11102">
    <property type="entry name" value="SEL-1-LIKE PROTEIN"/>
    <property type="match status" value="1"/>
</dbReference>